<dbReference type="AlphaFoldDB" id="A0A1T5L8C2"/>
<proteinExistence type="predicted"/>
<name>A0A1T5L8C2_9BACT</name>
<evidence type="ECO:0008006" key="3">
    <source>
        <dbReference type="Google" id="ProtNLM"/>
    </source>
</evidence>
<evidence type="ECO:0000313" key="1">
    <source>
        <dbReference type="EMBL" id="SKC72262.1"/>
    </source>
</evidence>
<dbReference type="OrthoDB" id="1348281at2"/>
<keyword evidence="2" id="KW-1185">Reference proteome</keyword>
<accession>A0A1T5L8C2</accession>
<protein>
    <recommendedName>
        <fullName evidence="3">PemK-like, MazF-like toxin of type II toxin-antitoxin system</fullName>
    </recommendedName>
</protein>
<sequence length="160" mass="18307">MFSPPNIILIRNFDFERNGTQPKDKFMVVILRIGTDAIVAPLTTSKDYIPDEHKGQRCVIHHPSKLHCYCIPKSLVVGKNGFAFSKDTYIQVQANLTKRTISHLKFRYEDTGAASLQDQLTDTEYSDLLYCIYKSKFVPRGIRKDLAPIIEKLEKARSTN</sequence>
<dbReference type="Proteomes" id="UP000190961">
    <property type="component" value="Unassembled WGS sequence"/>
</dbReference>
<reference evidence="1 2" key="1">
    <citation type="submission" date="2017-02" db="EMBL/GenBank/DDBJ databases">
        <authorList>
            <person name="Peterson S.W."/>
        </authorList>
    </citation>
    <scope>NUCLEOTIDE SEQUENCE [LARGE SCALE GENOMIC DNA]</scope>
    <source>
        <strain evidence="1 2">DSM 25262</strain>
    </source>
</reference>
<dbReference type="STRING" id="688867.SAMN05660236_2744"/>
<organism evidence="1 2">
    <name type="scientific">Ohtaekwangia koreensis</name>
    <dbReference type="NCBI Taxonomy" id="688867"/>
    <lineage>
        <taxon>Bacteria</taxon>
        <taxon>Pseudomonadati</taxon>
        <taxon>Bacteroidota</taxon>
        <taxon>Cytophagia</taxon>
        <taxon>Cytophagales</taxon>
        <taxon>Fulvivirgaceae</taxon>
        <taxon>Ohtaekwangia</taxon>
    </lineage>
</organism>
<dbReference type="EMBL" id="FUZU01000002">
    <property type="protein sequence ID" value="SKC72262.1"/>
    <property type="molecule type" value="Genomic_DNA"/>
</dbReference>
<gene>
    <name evidence="1" type="ORF">SAMN05660236_2744</name>
</gene>
<evidence type="ECO:0000313" key="2">
    <source>
        <dbReference type="Proteomes" id="UP000190961"/>
    </source>
</evidence>
<dbReference type="RefSeq" id="WP_143785765.1">
    <property type="nucleotide sequence ID" value="NZ_FUZU01000002.1"/>
</dbReference>